<gene>
    <name evidence="1" type="ORF">EDB92DRAFT_840202</name>
</gene>
<reference evidence="1" key="1">
    <citation type="submission" date="2022-01" db="EMBL/GenBank/DDBJ databases">
        <title>Comparative genomics reveals a dynamic genome evolution in the ectomycorrhizal milk-cap (Lactarius) mushrooms.</title>
        <authorList>
            <consortium name="DOE Joint Genome Institute"/>
            <person name="Lebreton A."/>
            <person name="Tang N."/>
            <person name="Kuo A."/>
            <person name="LaButti K."/>
            <person name="Drula E."/>
            <person name="Barry K."/>
            <person name="Clum A."/>
            <person name="Lipzen A."/>
            <person name="Mousain D."/>
            <person name="Ng V."/>
            <person name="Wang R."/>
            <person name="Wang X."/>
            <person name="Dai Y."/>
            <person name="Henrissat B."/>
            <person name="Grigoriev I.V."/>
            <person name="Guerin-Laguette A."/>
            <person name="Yu F."/>
            <person name="Martin F.M."/>
        </authorList>
    </citation>
    <scope>NUCLEOTIDE SEQUENCE</scope>
    <source>
        <strain evidence="1">QP</strain>
    </source>
</reference>
<organism evidence="1 2">
    <name type="scientific">Lactarius akahatsu</name>
    <dbReference type="NCBI Taxonomy" id="416441"/>
    <lineage>
        <taxon>Eukaryota</taxon>
        <taxon>Fungi</taxon>
        <taxon>Dikarya</taxon>
        <taxon>Basidiomycota</taxon>
        <taxon>Agaricomycotina</taxon>
        <taxon>Agaricomycetes</taxon>
        <taxon>Russulales</taxon>
        <taxon>Russulaceae</taxon>
        <taxon>Lactarius</taxon>
    </lineage>
</organism>
<accession>A0AAD4LDQ7</accession>
<keyword evidence="2" id="KW-1185">Reference proteome</keyword>
<evidence type="ECO:0000313" key="1">
    <source>
        <dbReference type="EMBL" id="KAH8989725.1"/>
    </source>
</evidence>
<evidence type="ECO:0000313" key="2">
    <source>
        <dbReference type="Proteomes" id="UP001201163"/>
    </source>
</evidence>
<evidence type="ECO:0008006" key="3">
    <source>
        <dbReference type="Google" id="ProtNLM"/>
    </source>
</evidence>
<proteinExistence type="predicted"/>
<dbReference type="EMBL" id="JAKELL010000035">
    <property type="protein sequence ID" value="KAH8989725.1"/>
    <property type="molecule type" value="Genomic_DNA"/>
</dbReference>
<dbReference type="Proteomes" id="UP001201163">
    <property type="component" value="Unassembled WGS sequence"/>
</dbReference>
<dbReference type="AlphaFoldDB" id="A0AAD4LDQ7"/>
<sequence>MHNSYFPNSHATRSFNSFPSRFPLPKPHKRKHISTPPTIQPVGTDNLGIYPFRFPDLPLEVLQHIFLCCTEPCIDGSPPYHKVCPEWLPITQVCRLWRAVTHHHPPLWSLITPNLNVFWADVFQQRSQPLLLDVHLRVGRRDIDDREASMSTYPAMVILRFISHRVRTLRLDGPREDIQSLLSTLCTPSPIHALSINIPLWDLGAPFSIPESLFAFNASIRILSFSADRALQAPRWLLRGLTNFTTGGRVSLPDLLDALRQMPILEHFTLLHCSPAWNESDVPPGAPIPMDKLEGFVVRAESPRHFVLLAMQLLIPETARKRLAVRTLAAPGWGFWARWLEALPPLYSARGGLQHILISGGPTRGCFRAWTDGPYDDMARFCFEMEWHGSPPAPDGVRAIELTSPFYRLHTLCDELKAARVSRVVVEGDPGRVVVPDDYWYQLLARLPAVEELWLYPGAAEVLRSAFPPGLPGGSAEPILQSLKRLYVVEGRVTVPKLENLRNPSASYTAWPSDEEGRGPSLDRLDFLTSLPLLHPAVEVRDEAKKKADALCLDVTPGLMALLQNGATEPREHREIHVRNCEVEDGALSPLCTLAKVRNDNNWVLTDLT</sequence>
<protein>
    <recommendedName>
        <fullName evidence="3">F-box domain-containing protein</fullName>
    </recommendedName>
</protein>
<comment type="caution">
    <text evidence="1">The sequence shown here is derived from an EMBL/GenBank/DDBJ whole genome shotgun (WGS) entry which is preliminary data.</text>
</comment>
<name>A0AAD4LDQ7_9AGAM</name>